<evidence type="ECO:0000313" key="2">
    <source>
        <dbReference type="Proteomes" id="UP001167864"/>
    </source>
</evidence>
<comment type="caution">
    <text evidence="1">The sequence shown here is derived from an EMBL/GenBank/DDBJ whole genome shotgun (WGS) entry which is preliminary data.</text>
</comment>
<proteinExistence type="predicted"/>
<dbReference type="EMBL" id="JAUEHU010000025">
    <property type="protein sequence ID" value="MDN0089164.1"/>
    <property type="molecule type" value="Genomic_DNA"/>
</dbReference>
<organism evidence="1 2">
    <name type="scientific">Yersinia nurmii</name>
    <dbReference type="NCBI Taxonomy" id="685706"/>
    <lineage>
        <taxon>Bacteria</taxon>
        <taxon>Pseudomonadati</taxon>
        <taxon>Pseudomonadota</taxon>
        <taxon>Gammaproteobacteria</taxon>
        <taxon>Enterobacterales</taxon>
        <taxon>Yersiniaceae</taxon>
        <taxon>Yersinia</taxon>
    </lineage>
</organism>
<dbReference type="Proteomes" id="UP001167864">
    <property type="component" value="Unassembled WGS sequence"/>
</dbReference>
<dbReference type="RefSeq" id="WP_157045581.1">
    <property type="nucleotide sequence ID" value="NZ_CPYD01000017.1"/>
</dbReference>
<sequence length="51" mass="5511">MAQSGAIPLLDILRDPDELSAVSGEDRDIKKRGDAGIQVLWASIVNFDNSI</sequence>
<evidence type="ECO:0000313" key="1">
    <source>
        <dbReference type="EMBL" id="MDN0089164.1"/>
    </source>
</evidence>
<dbReference type="AlphaFoldDB" id="A0AAW7K2Z1"/>
<name>A0AAW7K2Z1_9GAMM</name>
<reference evidence="1" key="1">
    <citation type="submission" date="2023-06" db="EMBL/GenBank/DDBJ databases">
        <authorList>
            <person name="Polev D.E."/>
            <person name="Saitova A.T."/>
            <person name="Bogumilchik E.A."/>
            <person name="Kokorina G.I."/>
            <person name="Voskresenskaia E.A."/>
        </authorList>
    </citation>
    <scope>NUCLEOTIDE SEQUENCE</scope>
    <source>
        <strain evidence="1">2145 StPb PI</strain>
    </source>
</reference>
<accession>A0AAW7K2Z1</accession>
<protein>
    <submittedName>
        <fullName evidence="1">Uncharacterized protein</fullName>
    </submittedName>
</protein>
<gene>
    <name evidence="1" type="ORF">QVN42_17585</name>
</gene>